<dbReference type="InterPro" id="IPR002347">
    <property type="entry name" value="SDR_fam"/>
</dbReference>
<dbReference type="Gene3D" id="3.40.50.720">
    <property type="entry name" value="NAD(P)-binding Rossmann-like Domain"/>
    <property type="match status" value="1"/>
</dbReference>
<dbReference type="GO" id="GO:0048038">
    <property type="term" value="F:quinone binding"/>
    <property type="evidence" value="ECO:0007669"/>
    <property type="project" value="TreeGrafter"/>
</dbReference>
<dbReference type="SUPFAM" id="SSF51735">
    <property type="entry name" value="NAD(P)-binding Rossmann-fold domains"/>
    <property type="match status" value="1"/>
</dbReference>
<dbReference type="Proteomes" id="UP000623687">
    <property type="component" value="Unassembled WGS sequence"/>
</dbReference>
<dbReference type="AlphaFoldDB" id="A0A8H6ZJS8"/>
<dbReference type="Pfam" id="PF13561">
    <property type="entry name" value="adh_short_C2"/>
    <property type="match status" value="1"/>
</dbReference>
<gene>
    <name evidence="3" type="ORF">PC9H_002366</name>
</gene>
<protein>
    <submittedName>
        <fullName evidence="3">Uncharacterized protein</fullName>
    </submittedName>
</protein>
<dbReference type="PANTHER" id="PTHR42760:SF121">
    <property type="entry name" value="3-OXOACYL-(ACYL-CARRIER-PROTEIN) REDUCTASE"/>
    <property type="match status" value="1"/>
</dbReference>
<evidence type="ECO:0000313" key="4">
    <source>
        <dbReference type="Proteomes" id="UP000623687"/>
    </source>
</evidence>
<dbReference type="InterPro" id="IPR036291">
    <property type="entry name" value="NAD(P)-bd_dom_sf"/>
</dbReference>
<name>A0A8H6ZJS8_PLEOS</name>
<keyword evidence="2" id="KW-0521">NADP</keyword>
<dbReference type="NCBIfam" id="NF005559">
    <property type="entry name" value="PRK07231.1"/>
    <property type="match status" value="1"/>
</dbReference>
<evidence type="ECO:0000256" key="2">
    <source>
        <dbReference type="ARBA" id="ARBA00022857"/>
    </source>
</evidence>
<dbReference type="OrthoDB" id="498125at2759"/>
<sequence length="262" mass="27643">MSTDSTPTHKVAIITGAAQGIGRAIALQLAADGLAVMISDIASKLDQLNAVAMEIQSKKGRAQVMLADVSSESDVNNLVAKTKEAFGGLDVMVANAGVAWPNSLLDVTVEEWDRLFSVNVRGVLLCYQAAARLMIEQKRGGRIIGASSIGGKKAGVMIGAYSASKFAVRSLTQTAAQEWGVHGITVNAYAPGAIETAMLRDSGAEITKGSNFDFLEHFRTKTALRRIGDPSEVASVVSMLASEKSSYITGQTITIDGGMWFD</sequence>
<proteinExistence type="inferred from homology"/>
<evidence type="ECO:0000313" key="3">
    <source>
        <dbReference type="EMBL" id="KAF7416106.1"/>
    </source>
</evidence>
<dbReference type="GO" id="GO:0016616">
    <property type="term" value="F:oxidoreductase activity, acting on the CH-OH group of donors, NAD or NADP as acceptor"/>
    <property type="evidence" value="ECO:0007669"/>
    <property type="project" value="TreeGrafter"/>
</dbReference>
<organism evidence="3 4">
    <name type="scientific">Pleurotus ostreatus</name>
    <name type="common">Oyster mushroom</name>
    <name type="synonym">White-rot fungus</name>
    <dbReference type="NCBI Taxonomy" id="5322"/>
    <lineage>
        <taxon>Eukaryota</taxon>
        <taxon>Fungi</taxon>
        <taxon>Dikarya</taxon>
        <taxon>Basidiomycota</taxon>
        <taxon>Agaricomycotina</taxon>
        <taxon>Agaricomycetes</taxon>
        <taxon>Agaricomycetidae</taxon>
        <taxon>Agaricales</taxon>
        <taxon>Pleurotineae</taxon>
        <taxon>Pleurotaceae</taxon>
        <taxon>Pleurotus</taxon>
    </lineage>
</organism>
<dbReference type="PRINTS" id="PR00080">
    <property type="entry name" value="SDRFAMILY"/>
</dbReference>
<dbReference type="FunFam" id="3.40.50.720:FF:000084">
    <property type="entry name" value="Short-chain dehydrogenase reductase"/>
    <property type="match status" value="1"/>
</dbReference>
<keyword evidence="4" id="KW-1185">Reference proteome</keyword>
<dbReference type="InterPro" id="IPR020904">
    <property type="entry name" value="Sc_DH/Rdtase_CS"/>
</dbReference>
<dbReference type="GeneID" id="59372207"/>
<dbReference type="EMBL" id="JACETU010000011">
    <property type="protein sequence ID" value="KAF7416106.1"/>
    <property type="molecule type" value="Genomic_DNA"/>
</dbReference>
<accession>A0A8H6ZJS8</accession>
<dbReference type="RefSeq" id="XP_036625653.1">
    <property type="nucleotide sequence ID" value="XM_036772007.1"/>
</dbReference>
<dbReference type="PRINTS" id="PR00081">
    <property type="entry name" value="GDHRDH"/>
</dbReference>
<evidence type="ECO:0000256" key="1">
    <source>
        <dbReference type="ARBA" id="ARBA00006484"/>
    </source>
</evidence>
<dbReference type="GO" id="GO:0006633">
    <property type="term" value="P:fatty acid biosynthetic process"/>
    <property type="evidence" value="ECO:0007669"/>
    <property type="project" value="TreeGrafter"/>
</dbReference>
<comment type="similarity">
    <text evidence="1">Belongs to the short-chain dehydrogenases/reductases (SDR) family.</text>
</comment>
<reference evidence="3" key="1">
    <citation type="submission" date="2019-07" db="EMBL/GenBank/DDBJ databases">
        <authorList>
            <person name="Palmer J.M."/>
        </authorList>
    </citation>
    <scope>NUCLEOTIDE SEQUENCE</scope>
    <source>
        <strain evidence="3">PC9</strain>
    </source>
</reference>
<dbReference type="PROSITE" id="PS00061">
    <property type="entry name" value="ADH_SHORT"/>
    <property type="match status" value="1"/>
</dbReference>
<dbReference type="PANTHER" id="PTHR42760">
    <property type="entry name" value="SHORT-CHAIN DEHYDROGENASES/REDUCTASES FAMILY MEMBER"/>
    <property type="match status" value="1"/>
</dbReference>
<dbReference type="VEuPathDB" id="FungiDB:PC9H_002366"/>
<comment type="caution">
    <text evidence="3">The sequence shown here is derived from an EMBL/GenBank/DDBJ whole genome shotgun (WGS) entry which is preliminary data.</text>
</comment>